<dbReference type="AlphaFoldDB" id="A0A0E9UV65"/>
<reference evidence="1" key="1">
    <citation type="submission" date="2014-11" db="EMBL/GenBank/DDBJ databases">
        <authorList>
            <person name="Amaro Gonzalez C."/>
        </authorList>
    </citation>
    <scope>NUCLEOTIDE SEQUENCE</scope>
</reference>
<name>A0A0E9UV65_ANGAN</name>
<organism evidence="1">
    <name type="scientific">Anguilla anguilla</name>
    <name type="common">European freshwater eel</name>
    <name type="synonym">Muraena anguilla</name>
    <dbReference type="NCBI Taxonomy" id="7936"/>
    <lineage>
        <taxon>Eukaryota</taxon>
        <taxon>Metazoa</taxon>
        <taxon>Chordata</taxon>
        <taxon>Craniata</taxon>
        <taxon>Vertebrata</taxon>
        <taxon>Euteleostomi</taxon>
        <taxon>Actinopterygii</taxon>
        <taxon>Neopterygii</taxon>
        <taxon>Teleostei</taxon>
        <taxon>Anguilliformes</taxon>
        <taxon>Anguillidae</taxon>
        <taxon>Anguilla</taxon>
    </lineage>
</organism>
<reference evidence="1" key="2">
    <citation type="journal article" date="2015" name="Fish Shellfish Immunol.">
        <title>Early steps in the European eel (Anguilla anguilla)-Vibrio vulnificus interaction in the gills: Role of the RtxA13 toxin.</title>
        <authorList>
            <person name="Callol A."/>
            <person name="Pajuelo D."/>
            <person name="Ebbesson L."/>
            <person name="Teles M."/>
            <person name="MacKenzie S."/>
            <person name="Amaro C."/>
        </authorList>
    </citation>
    <scope>NUCLEOTIDE SEQUENCE</scope>
</reference>
<accession>A0A0E9UV65</accession>
<proteinExistence type="predicted"/>
<evidence type="ECO:0000313" key="1">
    <source>
        <dbReference type="EMBL" id="JAH69744.1"/>
    </source>
</evidence>
<sequence>MLYHPQSSGMFKRANRTQKIKVTKQLFSTAGKD</sequence>
<protein>
    <submittedName>
        <fullName evidence="1">Uncharacterized protein</fullName>
    </submittedName>
</protein>
<dbReference type="EMBL" id="GBXM01038833">
    <property type="protein sequence ID" value="JAH69744.1"/>
    <property type="molecule type" value="Transcribed_RNA"/>
</dbReference>